<dbReference type="PANTHER" id="PTHR43102:SF2">
    <property type="entry name" value="GAF DOMAIN-CONTAINING PROTEIN"/>
    <property type="match status" value="1"/>
</dbReference>
<keyword evidence="3" id="KW-0597">Phosphoprotein</keyword>
<dbReference type="Gene3D" id="3.30.450.40">
    <property type="match status" value="1"/>
</dbReference>
<dbReference type="Proteomes" id="UP001058533">
    <property type="component" value="Chromosome"/>
</dbReference>
<accession>A0ABY5LBD8</accession>
<dbReference type="InterPro" id="IPR011006">
    <property type="entry name" value="CheY-like_superfamily"/>
</dbReference>
<evidence type="ECO:0000313" key="6">
    <source>
        <dbReference type="Proteomes" id="UP001058533"/>
    </source>
</evidence>
<evidence type="ECO:0000256" key="3">
    <source>
        <dbReference type="PROSITE-ProRule" id="PRU00169"/>
    </source>
</evidence>
<dbReference type="InterPro" id="IPR001789">
    <property type="entry name" value="Sig_transdc_resp-reg_receiver"/>
</dbReference>
<keyword evidence="1" id="KW-0808">Transferase</keyword>
<evidence type="ECO:0000313" key="5">
    <source>
        <dbReference type="EMBL" id="UUL83261.1"/>
    </source>
</evidence>
<gene>
    <name evidence="5" type="ORF">NMP03_03245</name>
</gene>
<organism evidence="5 6">
    <name type="scientific">Sphingomonas qomolangmaensis</name>
    <dbReference type="NCBI Taxonomy" id="2918765"/>
    <lineage>
        <taxon>Bacteria</taxon>
        <taxon>Pseudomonadati</taxon>
        <taxon>Pseudomonadota</taxon>
        <taxon>Alphaproteobacteria</taxon>
        <taxon>Sphingomonadales</taxon>
        <taxon>Sphingomonadaceae</taxon>
        <taxon>Sphingomonas</taxon>
    </lineage>
</organism>
<dbReference type="InterPro" id="IPR029016">
    <property type="entry name" value="GAF-like_dom_sf"/>
</dbReference>
<dbReference type="RefSeq" id="WP_256507104.1">
    <property type="nucleotide sequence ID" value="NZ_CP101740.1"/>
</dbReference>
<name>A0ABY5LBD8_9SPHN</name>
<feature type="modified residue" description="4-aspartylphosphate" evidence="3">
    <location>
        <position position="39"/>
    </location>
</feature>
<dbReference type="Gene3D" id="3.40.50.2300">
    <property type="match status" value="1"/>
</dbReference>
<keyword evidence="6" id="KW-1185">Reference proteome</keyword>
<proteinExistence type="predicted"/>
<feature type="domain" description="Response regulatory" evidence="4">
    <location>
        <begin position="1"/>
        <end position="104"/>
    </location>
</feature>
<dbReference type="EMBL" id="CP101740">
    <property type="protein sequence ID" value="UUL83261.1"/>
    <property type="molecule type" value="Genomic_DNA"/>
</dbReference>
<reference evidence="5" key="1">
    <citation type="submission" date="2022-07" db="EMBL/GenBank/DDBJ databases">
        <title>Sphingomonas sp. nov., a novel bacterium isolated from the north slope of the Mount Everest.</title>
        <authorList>
            <person name="Cui X."/>
            <person name="Liu Y."/>
        </authorList>
    </citation>
    <scope>NUCLEOTIDE SEQUENCE</scope>
    <source>
        <strain evidence="5">S5-59</strain>
    </source>
</reference>
<evidence type="ECO:0000256" key="1">
    <source>
        <dbReference type="ARBA" id="ARBA00022679"/>
    </source>
</evidence>
<protein>
    <submittedName>
        <fullName evidence="5">Response regulator</fullName>
    </submittedName>
</protein>
<sequence>MLETAFEESPDFQVVGVASDAQTAYDLICRVGPDLITIDLCMPYIDGAALLKMLEKVRGTKIIVSDQLAKSVLMQSRLEALGASACFGTREVIDDRRGFFTKLHAVCDRAEAFRQAQQRVAIQAPTNMDAASVATAASAGPAPGFPVPRDEAARLAILHRKQLANATAERQFDLITRYVAEILGFPVCLITFIDRDTQWLKSAYGFQELHMPRCDAFCNYTIVQDGTFIVTNAANDRRFAQTRLVVGEPFVRTYVGHPITLRDGTRIGALCVLDTRQRYIGKPIPTTLAYMADIISEMVETRPVAA</sequence>
<dbReference type="Pfam" id="PF01590">
    <property type="entry name" value="GAF"/>
    <property type="match status" value="1"/>
</dbReference>
<dbReference type="PROSITE" id="PS50110">
    <property type="entry name" value="RESPONSE_REGULATORY"/>
    <property type="match status" value="1"/>
</dbReference>
<evidence type="ECO:0000256" key="2">
    <source>
        <dbReference type="ARBA" id="ARBA00022777"/>
    </source>
</evidence>
<dbReference type="InterPro" id="IPR003018">
    <property type="entry name" value="GAF"/>
</dbReference>
<evidence type="ECO:0000259" key="4">
    <source>
        <dbReference type="PROSITE" id="PS50110"/>
    </source>
</evidence>
<dbReference type="SUPFAM" id="SSF52172">
    <property type="entry name" value="CheY-like"/>
    <property type="match status" value="1"/>
</dbReference>
<dbReference type="Pfam" id="PF00072">
    <property type="entry name" value="Response_reg"/>
    <property type="match status" value="1"/>
</dbReference>
<dbReference type="SUPFAM" id="SSF55781">
    <property type="entry name" value="GAF domain-like"/>
    <property type="match status" value="1"/>
</dbReference>
<dbReference type="PANTHER" id="PTHR43102">
    <property type="entry name" value="SLR1143 PROTEIN"/>
    <property type="match status" value="1"/>
</dbReference>
<keyword evidence="2" id="KW-0418">Kinase</keyword>